<evidence type="ECO:0000259" key="5">
    <source>
        <dbReference type="Pfam" id="PF03717"/>
    </source>
</evidence>
<feature type="domain" description="Penicillin-binding protein dimerisation" evidence="5">
    <location>
        <begin position="65"/>
        <end position="237"/>
    </location>
</feature>
<dbReference type="InterPro" id="IPR050515">
    <property type="entry name" value="Beta-lactam/transpept"/>
</dbReference>
<evidence type="ECO:0000256" key="1">
    <source>
        <dbReference type="ARBA" id="ARBA00004370"/>
    </source>
</evidence>
<sequence length="614" mass="67216">MKLRGKSWSVNPTSIDTAKRRMRLVLILSLAALLAIAGRLFYVQGINAAQVAQTAQDNRMREQVITPTRGSIVDRNGTTLAVSVDRYDLVIDQREQKDMISRKKRDGSNEREKITYEQAAKEIAEILDQDVEQVSDAIRPEDGEKPKGYVVVAKGVTPEIKNEVMEVGVPRLISQLRSERQYPQGVIAGPLLGFVRNSEDQTSVVGAEGLELSQEQRLRGTDGSRKIEVGADGVRIAVADSEEVPAVDGQDVKLTIDSDINFVAQREAEKKRAEFNAEWVSVVVQEVKTGKILAIGDSAQLDPNNPGATPGEFRRSVSITRAFEPGSTGKAATFAAAIDAGKVKPTDEFRVPNKYTVSKETINDSLPHATYDMTVSGIFARSYNTGTVMVGEKLSNQERYEYMRKFGLGDAIQLGLNGASKGLLAEPKAWDRRQQYTTMFGQGYSQTVLHTASIFQTLANGGVRIPPSLIESYVNPDGTEEKPEAGQNTRVVKKSTAQEMLKLMESVVEEGTGTKMKIPGYRVGGKTGTGQAAGESGGYDGYTYSFAGVAPLDDPQFVVVATMYRPKGNWRNFSVADTFTEVMSHTLNTFNVPPSSTEPDTYNVFVGKEQKKPW</sequence>
<evidence type="ECO:0000313" key="7">
    <source>
        <dbReference type="Proteomes" id="UP000307000"/>
    </source>
</evidence>
<dbReference type="SUPFAM" id="SSF56601">
    <property type="entry name" value="beta-lactamase/transpeptidase-like"/>
    <property type="match status" value="1"/>
</dbReference>
<dbReference type="Gene3D" id="3.40.710.10">
    <property type="entry name" value="DD-peptidase/beta-lactamase superfamily"/>
    <property type="match status" value="1"/>
</dbReference>
<feature type="domain" description="Penicillin-binding protein transpeptidase" evidence="4">
    <location>
        <begin position="281"/>
        <end position="583"/>
    </location>
</feature>
<proteinExistence type="inferred from homology"/>
<dbReference type="EMBL" id="CP034412">
    <property type="protein sequence ID" value="QCY47567.1"/>
    <property type="molecule type" value="Genomic_DNA"/>
</dbReference>
<comment type="similarity">
    <text evidence="2">Belongs to the transpeptidase family.</text>
</comment>
<dbReference type="Pfam" id="PF03717">
    <property type="entry name" value="PBP_dimer"/>
    <property type="match status" value="1"/>
</dbReference>
<dbReference type="Gene3D" id="3.90.1310.10">
    <property type="entry name" value="Penicillin-binding protein 2a (Domain 2)"/>
    <property type="match status" value="1"/>
</dbReference>
<dbReference type="InterPro" id="IPR005311">
    <property type="entry name" value="PBP_dimer"/>
</dbReference>
<dbReference type="Proteomes" id="UP000307000">
    <property type="component" value="Chromosome"/>
</dbReference>
<keyword evidence="3" id="KW-0472">Membrane</keyword>
<evidence type="ECO:0000259" key="4">
    <source>
        <dbReference type="Pfam" id="PF00905"/>
    </source>
</evidence>
<accession>A0A5B7WUI2</accession>
<evidence type="ECO:0000256" key="2">
    <source>
        <dbReference type="ARBA" id="ARBA00007171"/>
    </source>
</evidence>
<organism evidence="6 7">
    <name type="scientific">Glutamicibacter creatinolyticus</name>
    <dbReference type="NCBI Taxonomy" id="162496"/>
    <lineage>
        <taxon>Bacteria</taxon>
        <taxon>Bacillati</taxon>
        <taxon>Actinomycetota</taxon>
        <taxon>Actinomycetes</taxon>
        <taxon>Micrococcales</taxon>
        <taxon>Micrococcaceae</taxon>
        <taxon>Glutamicibacter</taxon>
    </lineage>
</organism>
<dbReference type="PANTHER" id="PTHR30627">
    <property type="entry name" value="PEPTIDOGLYCAN D,D-TRANSPEPTIDASE"/>
    <property type="match status" value="1"/>
</dbReference>
<dbReference type="Gene3D" id="3.30.450.330">
    <property type="match status" value="1"/>
</dbReference>
<dbReference type="InterPro" id="IPR001460">
    <property type="entry name" value="PCN-bd_Tpept"/>
</dbReference>
<dbReference type="AlphaFoldDB" id="A0A5B7WUI2"/>
<gene>
    <name evidence="6" type="primary">pbpB</name>
    <name evidence="6" type="ORF">GcLGCM259_1849</name>
</gene>
<dbReference type="Pfam" id="PF00905">
    <property type="entry name" value="Transpeptidase"/>
    <property type="match status" value="1"/>
</dbReference>
<evidence type="ECO:0000313" key="6">
    <source>
        <dbReference type="EMBL" id="QCY47567.1"/>
    </source>
</evidence>
<evidence type="ECO:0000256" key="3">
    <source>
        <dbReference type="ARBA" id="ARBA00023136"/>
    </source>
</evidence>
<comment type="subcellular location">
    <subcellularLocation>
        <location evidence="1">Membrane</location>
    </subcellularLocation>
</comment>
<dbReference type="InterPro" id="IPR036138">
    <property type="entry name" value="PBP_dimer_sf"/>
</dbReference>
<dbReference type="GO" id="GO:0005886">
    <property type="term" value="C:plasma membrane"/>
    <property type="evidence" value="ECO:0007669"/>
    <property type="project" value="TreeGrafter"/>
</dbReference>
<name>A0A5B7WUI2_9MICC</name>
<dbReference type="KEGG" id="gcr:GcLGCM259_1849"/>
<reference evidence="6 7" key="1">
    <citation type="submission" date="2018-12" db="EMBL/GenBank/DDBJ databases">
        <title>Complete Genome Sequence of Glutamicibacter creatinolyticus strain LGCM259,isolated from an abscess of a 12-year-old mare in Italy.</title>
        <authorList>
            <person name="Santos R.G."/>
            <person name="Silva A.L."/>
            <person name="Seyffert N."/>
            <person name="Castro T.L.P."/>
            <person name="Attili A.R."/>
            <person name="Rifici C."/>
            <person name="Mazzullo G."/>
            <person name="Brenig B."/>
            <person name="Venanzi F."/>
            <person name="Azevedo V."/>
        </authorList>
    </citation>
    <scope>NUCLEOTIDE SEQUENCE [LARGE SCALE GENOMIC DNA]</scope>
    <source>
        <strain evidence="6 7">LGCM 259</strain>
    </source>
</reference>
<keyword evidence="7" id="KW-1185">Reference proteome</keyword>
<protein>
    <submittedName>
        <fullName evidence="6">Penicillin-binding protein PbpB</fullName>
    </submittedName>
</protein>
<dbReference type="PANTHER" id="PTHR30627:SF1">
    <property type="entry name" value="PEPTIDOGLYCAN D,D-TRANSPEPTIDASE FTSI"/>
    <property type="match status" value="1"/>
</dbReference>
<dbReference type="GO" id="GO:0071555">
    <property type="term" value="P:cell wall organization"/>
    <property type="evidence" value="ECO:0007669"/>
    <property type="project" value="TreeGrafter"/>
</dbReference>
<dbReference type="InterPro" id="IPR012338">
    <property type="entry name" value="Beta-lactam/transpept-like"/>
</dbReference>
<dbReference type="SUPFAM" id="SSF56519">
    <property type="entry name" value="Penicillin binding protein dimerisation domain"/>
    <property type="match status" value="1"/>
</dbReference>
<dbReference type="GO" id="GO:0008658">
    <property type="term" value="F:penicillin binding"/>
    <property type="evidence" value="ECO:0007669"/>
    <property type="project" value="InterPro"/>
</dbReference>